<dbReference type="InterPro" id="IPR014990">
    <property type="entry name" value="DUF1838"/>
</dbReference>
<name>A0AAD5PDM3_9FUNG</name>
<evidence type="ECO:0000313" key="2">
    <source>
        <dbReference type="Proteomes" id="UP001209540"/>
    </source>
</evidence>
<reference evidence="1" key="1">
    <citation type="journal article" date="2022" name="IScience">
        <title>Evolution of zygomycete secretomes and the origins of terrestrial fungal ecologies.</title>
        <authorList>
            <person name="Chang Y."/>
            <person name="Wang Y."/>
            <person name="Mondo S."/>
            <person name="Ahrendt S."/>
            <person name="Andreopoulos W."/>
            <person name="Barry K."/>
            <person name="Beard J."/>
            <person name="Benny G.L."/>
            <person name="Blankenship S."/>
            <person name="Bonito G."/>
            <person name="Cuomo C."/>
            <person name="Desiro A."/>
            <person name="Gervers K.A."/>
            <person name="Hundley H."/>
            <person name="Kuo A."/>
            <person name="LaButti K."/>
            <person name="Lang B.F."/>
            <person name="Lipzen A."/>
            <person name="O'Donnell K."/>
            <person name="Pangilinan J."/>
            <person name="Reynolds N."/>
            <person name="Sandor L."/>
            <person name="Smith M.E."/>
            <person name="Tsang A."/>
            <person name="Grigoriev I.V."/>
            <person name="Stajich J.E."/>
            <person name="Spatafora J.W."/>
        </authorList>
    </citation>
    <scope>NUCLEOTIDE SEQUENCE</scope>
    <source>
        <strain evidence="1">RSA 2281</strain>
    </source>
</reference>
<accession>A0AAD5PDM3</accession>
<evidence type="ECO:0008006" key="3">
    <source>
        <dbReference type="Google" id="ProtNLM"/>
    </source>
</evidence>
<keyword evidence="2" id="KW-1185">Reference proteome</keyword>
<proteinExistence type="predicted"/>
<protein>
    <recommendedName>
        <fullName evidence="3">DUF1838 domain-containing protein</fullName>
    </recommendedName>
</protein>
<evidence type="ECO:0000313" key="1">
    <source>
        <dbReference type="EMBL" id="KAI9257179.1"/>
    </source>
</evidence>
<dbReference type="Proteomes" id="UP001209540">
    <property type="component" value="Unassembled WGS sequence"/>
</dbReference>
<dbReference type="Pfam" id="PF08894">
    <property type="entry name" value="DUF1838"/>
    <property type="match status" value="1"/>
</dbReference>
<reference evidence="1" key="2">
    <citation type="submission" date="2023-02" db="EMBL/GenBank/DDBJ databases">
        <authorList>
            <consortium name="DOE Joint Genome Institute"/>
            <person name="Mondo S.J."/>
            <person name="Chang Y."/>
            <person name="Wang Y."/>
            <person name="Ahrendt S."/>
            <person name="Andreopoulos W."/>
            <person name="Barry K."/>
            <person name="Beard J."/>
            <person name="Benny G.L."/>
            <person name="Blankenship S."/>
            <person name="Bonito G."/>
            <person name="Cuomo C."/>
            <person name="Desiro A."/>
            <person name="Gervers K.A."/>
            <person name="Hundley H."/>
            <person name="Kuo A."/>
            <person name="LaButti K."/>
            <person name="Lang B.F."/>
            <person name="Lipzen A."/>
            <person name="O'Donnell K."/>
            <person name="Pangilinan J."/>
            <person name="Reynolds N."/>
            <person name="Sandor L."/>
            <person name="Smith M.W."/>
            <person name="Tsang A."/>
            <person name="Grigoriev I.V."/>
            <person name="Stajich J.E."/>
            <person name="Spatafora J.W."/>
        </authorList>
    </citation>
    <scope>NUCLEOTIDE SEQUENCE</scope>
    <source>
        <strain evidence="1">RSA 2281</strain>
    </source>
</reference>
<dbReference type="AlphaFoldDB" id="A0AAD5PDM3"/>
<dbReference type="EMBL" id="JAIXMP010000020">
    <property type="protein sequence ID" value="KAI9257179.1"/>
    <property type="molecule type" value="Genomic_DNA"/>
</dbReference>
<comment type="caution">
    <text evidence="1">The sequence shown here is derived from an EMBL/GenBank/DDBJ whole genome shotgun (WGS) entry which is preliminary data.</text>
</comment>
<organism evidence="1 2">
    <name type="scientific">Phascolomyces articulosus</name>
    <dbReference type="NCBI Taxonomy" id="60185"/>
    <lineage>
        <taxon>Eukaryota</taxon>
        <taxon>Fungi</taxon>
        <taxon>Fungi incertae sedis</taxon>
        <taxon>Mucoromycota</taxon>
        <taxon>Mucoromycotina</taxon>
        <taxon>Mucoromycetes</taxon>
        <taxon>Mucorales</taxon>
        <taxon>Lichtheimiaceae</taxon>
        <taxon>Phascolomyces</taxon>
    </lineage>
</organism>
<gene>
    <name evidence="1" type="ORF">BDA99DRAFT_515757</name>
</gene>
<sequence>MNNLLLRLRYSNDPEADTFYEWEGSIFAFIPGEAPKKVFHCVGMNVGKADIKDNKIIATSRELTYYLDPKTHEKLTHWDNPWTGERLPVVHIANDPVQMALPTFVPLDVRNNPFSNTTKLMIEIPLFYPNPLADDPKFAPYDPSKMYQAGELFTFTCPTAQVQDDQASIDHAEVHWTRVSHFSPFMKMGEKQGYLVYHCTGHKLPKRSTYKDLISPILRNEIENRVRVYSHAPDTYDTNAKNVSSWTYFKEHFDQYKNEPETEWPPTVGN</sequence>